<dbReference type="Proteomes" id="UP000504606">
    <property type="component" value="Unplaced"/>
</dbReference>
<accession>A0A9C6X9F0</accession>
<dbReference type="GeneID" id="113204744"/>
<feature type="compositionally biased region" description="Polar residues" evidence="1">
    <location>
        <begin position="55"/>
        <end position="64"/>
    </location>
</feature>
<dbReference type="RefSeq" id="XP_052131571.1">
    <property type="nucleotide sequence ID" value="XM_052275611.1"/>
</dbReference>
<gene>
    <name evidence="3" type="primary">LOC113204744</name>
</gene>
<sequence length="233" mass="25059">MQRCRARALRALCAYYRVTRPCSARRSNSLSCRRGTRGGRSIGDDPPPPPLRADGTQTSPSTQEVCRWRHRRRARGAVGAEVQSKRRPARPAFATLAGDGCSPPSTRRSVGPGTRRRATSPSKRDETLRRRVSREGAVAARHGSAAGVRSRPGFGQACCSRASTQDRAVPVAVDSALTSAQRTRRRWSPTLPPLSAPPLGPAARRARGSHRDLSLRAADPRAKVLGEPSCSGG</sequence>
<keyword evidence="2" id="KW-1185">Reference proteome</keyword>
<protein>
    <submittedName>
        <fullName evidence="3">Uncharacterized protein LOC113204744</fullName>
    </submittedName>
</protein>
<dbReference type="KEGG" id="foc:113204744"/>
<reference evidence="3" key="1">
    <citation type="submission" date="2025-08" db="UniProtKB">
        <authorList>
            <consortium name="RefSeq"/>
        </authorList>
    </citation>
    <scope>IDENTIFICATION</scope>
    <source>
        <tissue evidence="3">Whole organism</tissue>
    </source>
</reference>
<evidence type="ECO:0000256" key="1">
    <source>
        <dbReference type="SAM" id="MobiDB-lite"/>
    </source>
</evidence>
<feature type="region of interest" description="Disordered" evidence="1">
    <location>
        <begin position="26"/>
        <end position="154"/>
    </location>
</feature>
<proteinExistence type="predicted"/>
<name>A0A9C6X9F0_FRAOC</name>
<feature type="compositionally biased region" description="Pro residues" evidence="1">
    <location>
        <begin position="190"/>
        <end position="200"/>
    </location>
</feature>
<organism evidence="2 3">
    <name type="scientific">Frankliniella occidentalis</name>
    <name type="common">Western flower thrips</name>
    <name type="synonym">Euthrips occidentalis</name>
    <dbReference type="NCBI Taxonomy" id="133901"/>
    <lineage>
        <taxon>Eukaryota</taxon>
        <taxon>Metazoa</taxon>
        <taxon>Ecdysozoa</taxon>
        <taxon>Arthropoda</taxon>
        <taxon>Hexapoda</taxon>
        <taxon>Insecta</taxon>
        <taxon>Pterygota</taxon>
        <taxon>Neoptera</taxon>
        <taxon>Paraneoptera</taxon>
        <taxon>Thysanoptera</taxon>
        <taxon>Terebrantia</taxon>
        <taxon>Thripoidea</taxon>
        <taxon>Thripidae</taxon>
        <taxon>Frankliniella</taxon>
    </lineage>
</organism>
<evidence type="ECO:0000313" key="2">
    <source>
        <dbReference type="Proteomes" id="UP000504606"/>
    </source>
</evidence>
<evidence type="ECO:0000313" key="3">
    <source>
        <dbReference type="RefSeq" id="XP_052131571.1"/>
    </source>
</evidence>
<feature type="region of interest" description="Disordered" evidence="1">
    <location>
        <begin position="177"/>
        <end position="233"/>
    </location>
</feature>
<dbReference type="AlphaFoldDB" id="A0A9C6X9F0"/>
<feature type="compositionally biased region" description="Basic and acidic residues" evidence="1">
    <location>
        <begin position="209"/>
        <end position="224"/>
    </location>
</feature>